<dbReference type="Proteomes" id="UP000287651">
    <property type="component" value="Unassembled WGS sequence"/>
</dbReference>
<dbReference type="AlphaFoldDB" id="A0A427A692"/>
<feature type="region of interest" description="Disordered" evidence="1">
    <location>
        <begin position="146"/>
        <end position="189"/>
    </location>
</feature>
<feature type="region of interest" description="Disordered" evidence="1">
    <location>
        <begin position="1"/>
        <end position="24"/>
    </location>
</feature>
<gene>
    <name evidence="2" type="ORF">B296_00022072</name>
</gene>
<evidence type="ECO:0000256" key="1">
    <source>
        <dbReference type="SAM" id="MobiDB-lite"/>
    </source>
</evidence>
<name>A0A427A692_ENSVE</name>
<dbReference type="EMBL" id="AMZH03003631">
    <property type="protein sequence ID" value="RRT71703.1"/>
    <property type="molecule type" value="Genomic_DNA"/>
</dbReference>
<reference evidence="2 3" key="1">
    <citation type="journal article" date="2014" name="Agronomy (Basel)">
        <title>A Draft Genome Sequence for Ensete ventricosum, the Drought-Tolerant Tree Against Hunger.</title>
        <authorList>
            <person name="Harrison J."/>
            <person name="Moore K.A."/>
            <person name="Paszkiewicz K."/>
            <person name="Jones T."/>
            <person name="Grant M."/>
            <person name="Ambacheew D."/>
            <person name="Muzemil S."/>
            <person name="Studholme D.J."/>
        </authorList>
    </citation>
    <scope>NUCLEOTIDE SEQUENCE [LARGE SCALE GENOMIC DNA]</scope>
</reference>
<protein>
    <submittedName>
        <fullName evidence="2">Uncharacterized protein</fullName>
    </submittedName>
</protein>
<proteinExistence type="predicted"/>
<organism evidence="2 3">
    <name type="scientific">Ensete ventricosum</name>
    <name type="common">Abyssinian banana</name>
    <name type="synonym">Musa ensete</name>
    <dbReference type="NCBI Taxonomy" id="4639"/>
    <lineage>
        <taxon>Eukaryota</taxon>
        <taxon>Viridiplantae</taxon>
        <taxon>Streptophyta</taxon>
        <taxon>Embryophyta</taxon>
        <taxon>Tracheophyta</taxon>
        <taxon>Spermatophyta</taxon>
        <taxon>Magnoliopsida</taxon>
        <taxon>Liliopsida</taxon>
        <taxon>Zingiberales</taxon>
        <taxon>Musaceae</taxon>
        <taxon>Ensete</taxon>
    </lineage>
</organism>
<comment type="caution">
    <text evidence="2">The sequence shown here is derived from an EMBL/GenBank/DDBJ whole genome shotgun (WGS) entry which is preliminary data.</text>
</comment>
<evidence type="ECO:0000313" key="3">
    <source>
        <dbReference type="Proteomes" id="UP000287651"/>
    </source>
</evidence>
<sequence length="231" mass="25499">MEWATEVFPEGDTSYANTQHRSRRDSSCCERVESVVWHATKRRSRARCSDMREVMRRVTGATKDSRVKEELVHVTDIWVGPGESTVIGTRSYFSGSHREGNKRTRRILSFRAGEGTESIHRVELSSSSRCPPASLLQALRKSHEMPVSLHASRHSCRSVQRAAPDVSDAEPSRPRYPPTKLPGGSLSSRTAPPLLLHLTSASLLVGSHPSVVRCSRKRGSKGLRAGGGCDE</sequence>
<evidence type="ECO:0000313" key="2">
    <source>
        <dbReference type="EMBL" id="RRT71703.1"/>
    </source>
</evidence>
<accession>A0A427A692</accession>